<reference evidence="1 2" key="1">
    <citation type="submission" date="2015-11" db="EMBL/GenBank/DDBJ databases">
        <title>Aspergillus lentulus strain IFM 54703T.</title>
        <authorList>
            <person name="Kusuya Y."/>
            <person name="Sakai K."/>
            <person name="Kamei K."/>
            <person name="Takahashi H."/>
            <person name="Yaguchi T."/>
        </authorList>
    </citation>
    <scope>NUCLEOTIDE SEQUENCE [LARGE SCALE GENOMIC DNA]</scope>
    <source>
        <strain evidence="1 2">IFM 54703</strain>
    </source>
</reference>
<evidence type="ECO:0000313" key="2">
    <source>
        <dbReference type="Proteomes" id="UP000051487"/>
    </source>
</evidence>
<accession>A0AAN4PAV4</accession>
<dbReference type="AlphaFoldDB" id="A0AAN4PAV4"/>
<dbReference type="PANTHER" id="PTHR38791">
    <property type="entry name" value="ZN(II)2CYS6 TRANSCRIPTION FACTOR (EUROFUNG)-RELATED-RELATED"/>
    <property type="match status" value="1"/>
</dbReference>
<organism evidence="1 2">
    <name type="scientific">Aspergillus lentulus</name>
    <dbReference type="NCBI Taxonomy" id="293939"/>
    <lineage>
        <taxon>Eukaryota</taxon>
        <taxon>Fungi</taxon>
        <taxon>Dikarya</taxon>
        <taxon>Ascomycota</taxon>
        <taxon>Pezizomycotina</taxon>
        <taxon>Eurotiomycetes</taxon>
        <taxon>Eurotiomycetidae</taxon>
        <taxon>Eurotiales</taxon>
        <taxon>Aspergillaceae</taxon>
        <taxon>Aspergillus</taxon>
        <taxon>Aspergillus subgen. Fumigati</taxon>
    </lineage>
</organism>
<sequence length="367" mass="40855">MPVEEIALQHYLDQFTITRGPSPLRAQERPKIIVTSVVSVGLAALAAAHRDPNLMQLARRTYATALGLLVRAIHDPGQSPAAYTATSSFNLSMFEMIIYDNRSDSYQWLKHIHGTTAVLYSQGLADMNSTQMTAVLQVCYTVAVACIISRQRVPSFLVDLVQSAESSNSEPPVELFPLLCTLVDLYVQTAQSRDQKRSYIISKAIETAQSLQSWAARLPSTWTDPLATEKSQHGPDACWIARVWVYYRLCRILAHMVIQSSLASPLQSLSWTLGGVSCPQFDSLSPVVSQMTSEIYDCIPAMLGSIYLRDKPSPSLSSNVFFLITILQALIRLTDKMTVVDNWSSQMCRLYGEDFGVMKELVMMRLS</sequence>
<evidence type="ECO:0008006" key="3">
    <source>
        <dbReference type="Google" id="ProtNLM"/>
    </source>
</evidence>
<dbReference type="InterPro" id="IPR053175">
    <property type="entry name" value="DHMBA_Reg_Transcription_Factor"/>
</dbReference>
<dbReference type="EMBL" id="BCLY01000001">
    <property type="protein sequence ID" value="GAQ03177.1"/>
    <property type="molecule type" value="Genomic_DNA"/>
</dbReference>
<proteinExistence type="predicted"/>
<name>A0AAN4PAV4_ASPLE</name>
<protein>
    <recommendedName>
        <fullName evidence="3">Transcription factor domain-containing protein</fullName>
    </recommendedName>
</protein>
<evidence type="ECO:0000313" key="1">
    <source>
        <dbReference type="EMBL" id="GAQ03177.1"/>
    </source>
</evidence>
<gene>
    <name evidence="1" type="ORF">ALT_0498</name>
</gene>
<comment type="caution">
    <text evidence="1">The sequence shown here is derived from an EMBL/GenBank/DDBJ whole genome shotgun (WGS) entry which is preliminary data.</text>
</comment>
<dbReference type="Proteomes" id="UP000051487">
    <property type="component" value="Unassembled WGS sequence"/>
</dbReference>